<dbReference type="Pfam" id="PF06439">
    <property type="entry name" value="3keto-disac_hyd"/>
    <property type="match status" value="1"/>
</dbReference>
<dbReference type="GO" id="GO:0016787">
    <property type="term" value="F:hydrolase activity"/>
    <property type="evidence" value="ECO:0007669"/>
    <property type="project" value="InterPro"/>
</dbReference>
<keyword evidence="4" id="KW-1185">Reference proteome</keyword>
<proteinExistence type="predicted"/>
<evidence type="ECO:0000259" key="2">
    <source>
        <dbReference type="Pfam" id="PF06439"/>
    </source>
</evidence>
<keyword evidence="1" id="KW-0732">Signal</keyword>
<evidence type="ECO:0000313" key="3">
    <source>
        <dbReference type="EMBL" id="OWK42304.1"/>
    </source>
</evidence>
<sequence length="331" mass="36559">MNRAFAVALMVGCAVVATAADDNSDPIRKKLDAAKAKFEEGKKAARAKAKEYFDQQEAKARDKGDKKRVDQIKDERRAFDENMVFTGNVPVSLKTAVEAPQKALEAAFATAVKEYTRTKKDDLATAVEQEWKEWKEVKDKEAVQVKDKEAVQVDQDKNPFTPLFNGKDLTGWGVSWGGENGTWKVVEGAIQGEGKNANWCHLAAGEARFADFHLKMEVFRNPSCEAGVLIRNEGTNQYSISLRDGTVARLNGNTDKKVQSPANEWYIFDIIARGNKITTYINARKCANAVDDGNAFLSGRMALRVTGEGSVVRIRKIEIMNLGPATPPAKK</sequence>
<name>A0A225DRT2_9BACT</name>
<dbReference type="OrthoDB" id="259356at2"/>
<evidence type="ECO:0000313" key="4">
    <source>
        <dbReference type="Proteomes" id="UP000214646"/>
    </source>
</evidence>
<dbReference type="EMBL" id="NIDE01000005">
    <property type="protein sequence ID" value="OWK42304.1"/>
    <property type="molecule type" value="Genomic_DNA"/>
</dbReference>
<dbReference type="RefSeq" id="WP_088255482.1">
    <property type="nucleotide sequence ID" value="NZ_NIDE01000005.1"/>
</dbReference>
<protein>
    <submittedName>
        <fullName evidence="3">High-affnity carbon uptake protein Hat/HatR</fullName>
    </submittedName>
</protein>
<gene>
    <name evidence="3" type="ORF">FRUB_04382</name>
</gene>
<dbReference type="Gene3D" id="2.60.120.560">
    <property type="entry name" value="Exo-inulinase, domain 1"/>
    <property type="match status" value="1"/>
</dbReference>
<feature type="domain" description="3-keto-alpha-glucoside-1,2-lyase/3-keto-2-hydroxy-glucal hydratase" evidence="2">
    <location>
        <begin position="160"/>
        <end position="319"/>
    </location>
</feature>
<dbReference type="Proteomes" id="UP000214646">
    <property type="component" value="Unassembled WGS sequence"/>
</dbReference>
<comment type="caution">
    <text evidence="3">The sequence shown here is derived from an EMBL/GenBank/DDBJ whole genome shotgun (WGS) entry which is preliminary data.</text>
</comment>
<accession>A0A225DRT2</accession>
<feature type="chain" id="PRO_5013211501" evidence="1">
    <location>
        <begin position="20"/>
        <end position="331"/>
    </location>
</feature>
<reference evidence="4" key="1">
    <citation type="submission" date="2017-06" db="EMBL/GenBank/DDBJ databases">
        <title>Genome analysis of Fimbriiglobus ruber SP5, the first member of the order Planctomycetales with confirmed chitinolytic capability.</title>
        <authorList>
            <person name="Ravin N.V."/>
            <person name="Rakitin A.L."/>
            <person name="Ivanova A.A."/>
            <person name="Beletsky A.V."/>
            <person name="Kulichevskaya I.S."/>
            <person name="Mardanov A.V."/>
            <person name="Dedysh S.N."/>
        </authorList>
    </citation>
    <scope>NUCLEOTIDE SEQUENCE [LARGE SCALE GENOMIC DNA]</scope>
    <source>
        <strain evidence="4">SP5</strain>
    </source>
</reference>
<dbReference type="InterPro" id="IPR010496">
    <property type="entry name" value="AL/BT2_dom"/>
</dbReference>
<organism evidence="3 4">
    <name type="scientific">Fimbriiglobus ruber</name>
    <dbReference type="NCBI Taxonomy" id="1908690"/>
    <lineage>
        <taxon>Bacteria</taxon>
        <taxon>Pseudomonadati</taxon>
        <taxon>Planctomycetota</taxon>
        <taxon>Planctomycetia</taxon>
        <taxon>Gemmatales</taxon>
        <taxon>Gemmataceae</taxon>
        <taxon>Fimbriiglobus</taxon>
    </lineage>
</organism>
<evidence type="ECO:0000256" key="1">
    <source>
        <dbReference type="SAM" id="SignalP"/>
    </source>
</evidence>
<dbReference type="AlphaFoldDB" id="A0A225DRT2"/>
<feature type="signal peptide" evidence="1">
    <location>
        <begin position="1"/>
        <end position="19"/>
    </location>
</feature>